<feature type="transmembrane region" description="Helical" evidence="3">
    <location>
        <begin position="865"/>
        <end position="886"/>
    </location>
</feature>
<keyword evidence="3" id="KW-0812">Transmembrane</keyword>
<gene>
    <name evidence="6" type="primary">LOC107269774</name>
</gene>
<organism evidence="5 6">
    <name type="scientific">Cephus cinctus</name>
    <name type="common">Wheat stem sawfly</name>
    <dbReference type="NCBI Taxonomy" id="211228"/>
    <lineage>
        <taxon>Eukaryota</taxon>
        <taxon>Metazoa</taxon>
        <taxon>Ecdysozoa</taxon>
        <taxon>Arthropoda</taxon>
        <taxon>Hexapoda</taxon>
        <taxon>Insecta</taxon>
        <taxon>Pterygota</taxon>
        <taxon>Neoptera</taxon>
        <taxon>Endopterygota</taxon>
        <taxon>Hymenoptera</taxon>
        <taxon>Cephoidea</taxon>
        <taxon>Cephidae</taxon>
        <taxon>Cephus</taxon>
    </lineage>
</organism>
<feature type="transmembrane region" description="Helical" evidence="3">
    <location>
        <begin position="771"/>
        <end position="787"/>
    </location>
</feature>
<feature type="transmembrane region" description="Helical" evidence="3">
    <location>
        <begin position="827"/>
        <end position="844"/>
    </location>
</feature>
<proteinExistence type="inferred from homology"/>
<dbReference type="InterPro" id="IPR053958">
    <property type="entry name" value="HMGCR/SNAP/NPC1-like_SSD"/>
</dbReference>
<keyword evidence="3" id="KW-1133">Transmembrane helix</keyword>
<comment type="similarity">
    <text evidence="1">Belongs to the patched family.</text>
</comment>
<dbReference type="AlphaFoldDB" id="A0AAJ7FMS1"/>
<feature type="transmembrane region" description="Helical" evidence="3">
    <location>
        <begin position="449"/>
        <end position="472"/>
    </location>
</feature>
<feature type="transmembrane region" description="Helical" evidence="3">
    <location>
        <begin position="551"/>
        <end position="575"/>
    </location>
</feature>
<dbReference type="RefSeq" id="XP_015599497.1">
    <property type="nucleotide sequence ID" value="XM_015744011.2"/>
</dbReference>
<dbReference type="SUPFAM" id="SSF82866">
    <property type="entry name" value="Multidrug efflux transporter AcrB transmembrane domain"/>
    <property type="match status" value="2"/>
</dbReference>
<dbReference type="Proteomes" id="UP000694920">
    <property type="component" value="Unplaced"/>
</dbReference>
<feature type="transmembrane region" description="Helical" evidence="3">
    <location>
        <begin position="349"/>
        <end position="367"/>
    </location>
</feature>
<dbReference type="PROSITE" id="PS50156">
    <property type="entry name" value="SSD"/>
    <property type="match status" value="1"/>
</dbReference>
<feature type="region of interest" description="Disordered" evidence="2">
    <location>
        <begin position="943"/>
        <end position="964"/>
    </location>
</feature>
<feature type="transmembrane region" description="Helical" evidence="3">
    <location>
        <begin position="379"/>
        <end position="402"/>
    </location>
</feature>
<dbReference type="PANTHER" id="PTHR10796:SF130">
    <property type="entry name" value="PATCHED DOMAIN-CONTAINING PROTEIN 3-LIKE PROTEIN"/>
    <property type="match status" value="1"/>
</dbReference>
<feature type="domain" description="SSD" evidence="4">
    <location>
        <begin position="345"/>
        <end position="507"/>
    </location>
</feature>
<dbReference type="InterPro" id="IPR051697">
    <property type="entry name" value="Patched_domain-protein"/>
</dbReference>
<dbReference type="Gene3D" id="1.20.1640.10">
    <property type="entry name" value="Multidrug efflux transporter AcrB transmembrane domain"/>
    <property type="match status" value="2"/>
</dbReference>
<feature type="transmembrane region" description="Helical" evidence="3">
    <location>
        <begin position="408"/>
        <end position="428"/>
    </location>
</feature>
<dbReference type="Pfam" id="PF12349">
    <property type="entry name" value="Sterol-sensing"/>
    <property type="match status" value="1"/>
</dbReference>
<dbReference type="InterPro" id="IPR000731">
    <property type="entry name" value="SSD"/>
</dbReference>
<dbReference type="KEGG" id="ccin:107269774"/>
<reference evidence="6" key="1">
    <citation type="submission" date="2025-08" db="UniProtKB">
        <authorList>
            <consortium name="RefSeq"/>
        </authorList>
    </citation>
    <scope>IDENTIFICATION</scope>
</reference>
<evidence type="ECO:0000313" key="5">
    <source>
        <dbReference type="Proteomes" id="UP000694920"/>
    </source>
</evidence>
<evidence type="ECO:0000256" key="2">
    <source>
        <dbReference type="SAM" id="MobiDB-lite"/>
    </source>
</evidence>
<name>A0AAJ7FMS1_CEPCN</name>
<keyword evidence="5" id="KW-1185">Reference proteome</keyword>
<feature type="transmembrane region" description="Helical" evidence="3">
    <location>
        <begin position="898"/>
        <end position="918"/>
    </location>
</feature>
<evidence type="ECO:0000256" key="3">
    <source>
        <dbReference type="SAM" id="Phobius"/>
    </source>
</evidence>
<accession>A0AAJ7FMS1</accession>
<sequence length="964" mass="108379">MEPERINRKKWSAPKTLRQIPIFISQRVEHFFYEVGFRIAQRPQKWLVGCSIVVLLCLGGLFRFRQEKNPLKLWVPPDSDFVRDTEWLMSHFSEGQRIQSIIMTGDNVLEPEALVQLNEITKRVIDAQTHATPKITWTDVCLKVPVISGYVERRRRDIGNLDDDFFEQEPEARLNSTKFEPVVYAPTELYCGVLNSLSKACLLFSILDIWDYNSTLIASQTKADIIAKFNSVKVSPTLGHPMNFSELLGGTQSDQNGRIISAKAVQTLWMVHVNFSRVDMDEIGNDAGTADWATPNVLVWESAFLDVLKRSTEELSNTNNSHKLTLYYEAGRSFGDISSSTMFQDIDKLIIGIILMSFYVQVILSKFNWVEWRFCLTSAGLLCVAGAFIIAVGVCSLFGVPYGPVHTSLPFMLMGLGVDDIFVMMASWEQVLSHEPNRGKPLPERVGLMLSHAGASISITSLTDVVAFVIGASTILPSLHSFCVYAAVGVLVTFLLQVTFFVGFFTLDTRRIEAKRNGVLPCIIHENFEIKTVDSKNRVSWKLIDLLYSKIILTIPGKIIILLITISIASVGILGSNQLEQWFDSKWFLPKESYLSSYIQVHSEHYPQRGDEAAVYMGELDYHREFQKILSLTEKLMNDTNVQIIEPWPTDFAEFVTTYYGKDMKSTILDHEDFTQYLSKFLFSRSGGKYQRNFHFNSKLTCGIKVPRILVASIPFRFAIFSGPNEWIPAMDTVKEIAKESNIQGFVTVWSKMFGNWETDKVISQEVTRNLILALICVMGTTAVLIAEPQTCFWILLCVLLTLLDVCGFMFYWGLTVDIVSCIGLELAVGLSVDYAAHVAHAFLNTKSYNGKHDRTTRALTAVRHIGAAVMYGAGSTLLALSLLAGSQAYVFRAFFKIFLLVILFGLWHGLLMLPVVLSTVGPRALRDETTILAPPKRIPTISPLDEEKDIGAMAPLNNKDSDQ</sequence>
<evidence type="ECO:0000256" key="1">
    <source>
        <dbReference type="ARBA" id="ARBA00005585"/>
    </source>
</evidence>
<dbReference type="PANTHER" id="PTHR10796">
    <property type="entry name" value="PATCHED-RELATED"/>
    <property type="match status" value="1"/>
</dbReference>
<feature type="transmembrane region" description="Helical" evidence="3">
    <location>
        <begin position="46"/>
        <end position="64"/>
    </location>
</feature>
<feature type="transmembrane region" description="Helical" evidence="3">
    <location>
        <begin position="484"/>
        <end position="507"/>
    </location>
</feature>
<dbReference type="GeneID" id="107269774"/>
<protein>
    <submittedName>
        <fullName evidence="6">NPC1-like intracellular cholesterol transporter 1 isoform X1</fullName>
    </submittedName>
</protein>
<dbReference type="GO" id="GO:0016020">
    <property type="term" value="C:membrane"/>
    <property type="evidence" value="ECO:0007669"/>
    <property type="project" value="TreeGrafter"/>
</dbReference>
<evidence type="ECO:0000313" key="6">
    <source>
        <dbReference type="RefSeq" id="XP_015599497.1"/>
    </source>
</evidence>
<feature type="transmembrane region" description="Helical" evidence="3">
    <location>
        <begin position="794"/>
        <end position="815"/>
    </location>
</feature>
<keyword evidence="3" id="KW-0472">Membrane</keyword>
<evidence type="ECO:0000259" key="4">
    <source>
        <dbReference type="PROSITE" id="PS50156"/>
    </source>
</evidence>